<name>A0A413Z0J9_9FIRM</name>
<accession>A0A413Z0J9</accession>
<dbReference type="EMBL" id="QSHM01000002">
    <property type="protein sequence ID" value="RHC14880.1"/>
    <property type="molecule type" value="Genomic_DNA"/>
</dbReference>
<proteinExistence type="predicted"/>
<evidence type="ECO:0000313" key="2">
    <source>
        <dbReference type="Proteomes" id="UP000285844"/>
    </source>
</evidence>
<protein>
    <submittedName>
        <fullName evidence="1">Uncharacterized protein</fullName>
    </submittedName>
</protein>
<gene>
    <name evidence="1" type="ORF">DW858_03400</name>
</gene>
<reference evidence="1 2" key="1">
    <citation type="submission" date="2018-08" db="EMBL/GenBank/DDBJ databases">
        <title>A genome reference for cultivated species of the human gut microbiota.</title>
        <authorList>
            <person name="Zou Y."/>
            <person name="Xue W."/>
            <person name="Luo G."/>
        </authorList>
    </citation>
    <scope>NUCLEOTIDE SEQUENCE [LARGE SCALE GENOMIC DNA]</scope>
    <source>
        <strain evidence="1 2">AM37-3BH</strain>
    </source>
</reference>
<dbReference type="Proteomes" id="UP000285844">
    <property type="component" value="Unassembled WGS sequence"/>
</dbReference>
<evidence type="ECO:0000313" key="1">
    <source>
        <dbReference type="EMBL" id="RHC14880.1"/>
    </source>
</evidence>
<dbReference type="RefSeq" id="WP_118362452.1">
    <property type="nucleotide sequence ID" value="NZ_QSHM01000002.1"/>
</dbReference>
<organism evidence="1 2">
    <name type="scientific">Lachnospira eligens</name>
    <dbReference type="NCBI Taxonomy" id="39485"/>
    <lineage>
        <taxon>Bacteria</taxon>
        <taxon>Bacillati</taxon>
        <taxon>Bacillota</taxon>
        <taxon>Clostridia</taxon>
        <taxon>Lachnospirales</taxon>
        <taxon>Lachnospiraceae</taxon>
        <taxon>Lachnospira</taxon>
    </lineage>
</organism>
<comment type="caution">
    <text evidence="1">The sequence shown here is derived from an EMBL/GenBank/DDBJ whole genome shotgun (WGS) entry which is preliminary data.</text>
</comment>
<dbReference type="AlphaFoldDB" id="A0A413Z0J9"/>
<sequence>MDSFQEKYEYDKFVIETAHKIQEIQQDFNNLSDENKIKFQNDVMRAFMIKGIEGVSEYFSQWK</sequence>